<protein>
    <submittedName>
        <fullName evidence="2">Uncharacterized protein</fullName>
    </submittedName>
</protein>
<evidence type="ECO:0000256" key="1">
    <source>
        <dbReference type="SAM" id="SignalP"/>
    </source>
</evidence>
<sequence length="424" mass="46094">MSRIILNSFRALISMTVLLLAAQFPEIQSAPTTVQAGSGTTIDIPQSSVVPVMDGICDPLEYEDATKIFVTVSTNLTFPVFVKHSATDAYFCFGDSSGLPLPNGGLSHVVVYVDPLHDGDIYGSNADDFRVHMPYDSQGLPWAATWGSGLFNGPNPGGWQAVKYQNPEPSPFWQVEFKISRENMGGWKHPVGLAFFYHWWRYEGDDYSWPLSGIWANARHYGNGNLNTGTVNIGNTATVNTIDGLCDNEYDDATTNTFSISGQAVTSYYEHSGTDLYVCLKNLPIPDPTLQNQPNVAVYLTRAGRGGGSPSTNDLSLTISYDGTIRVGSGDGVDFTGPIPGGYEIARSTYLDGWDAEFQLNGAVIGNWWSRAIGLSVAGQNIDSPDDFWGWPTGSKALVPNSWGEGNLIDLSEPPHLFLPIIIR</sequence>
<dbReference type="EMBL" id="DF967972">
    <property type="protein sequence ID" value="GAP15102.1"/>
    <property type="molecule type" value="Genomic_DNA"/>
</dbReference>
<proteinExistence type="predicted"/>
<keyword evidence="1" id="KW-0732">Signal</keyword>
<accession>A0A0S7BBQ7</accession>
<dbReference type="RefSeq" id="WP_152031809.1">
    <property type="nucleotide sequence ID" value="NZ_DF967972.1"/>
</dbReference>
<evidence type="ECO:0000313" key="3">
    <source>
        <dbReference type="Proteomes" id="UP000055060"/>
    </source>
</evidence>
<dbReference type="AlphaFoldDB" id="A0A0S7BBQ7"/>
<feature type="chain" id="PRO_5006632871" evidence="1">
    <location>
        <begin position="22"/>
        <end position="424"/>
    </location>
</feature>
<name>A0A0S7BBQ7_9CHLR</name>
<feature type="signal peptide" evidence="1">
    <location>
        <begin position="1"/>
        <end position="21"/>
    </location>
</feature>
<dbReference type="Proteomes" id="UP000055060">
    <property type="component" value="Unassembled WGS sequence"/>
</dbReference>
<keyword evidence="3" id="KW-1185">Reference proteome</keyword>
<evidence type="ECO:0000313" key="2">
    <source>
        <dbReference type="EMBL" id="GAP15102.1"/>
    </source>
</evidence>
<dbReference type="OrthoDB" id="134841at2"/>
<organism evidence="2">
    <name type="scientific">Longilinea arvoryzae</name>
    <dbReference type="NCBI Taxonomy" id="360412"/>
    <lineage>
        <taxon>Bacteria</taxon>
        <taxon>Bacillati</taxon>
        <taxon>Chloroflexota</taxon>
        <taxon>Anaerolineae</taxon>
        <taxon>Anaerolineales</taxon>
        <taxon>Anaerolineaceae</taxon>
        <taxon>Longilinea</taxon>
    </lineage>
</organism>
<reference evidence="2" key="1">
    <citation type="submission" date="2015-07" db="EMBL/GenBank/DDBJ databases">
        <title>Draft Genome Sequences of Anaerolinea thermolimosa IMO-1, Bellilinea caldifistulae GOMI-1, Leptolinea tardivitalis YMTK-2, Levilinea saccharolytica KIBI-1,Longilinea arvoryzae KOME-1, Previously Described as Members of the Anaerolineaceae (Chloroflexi).</title>
        <authorList>
            <person name="Sekiguchi Y."/>
            <person name="Ohashi A."/>
            <person name="Matsuura N."/>
            <person name="Tourlousse M.D."/>
        </authorList>
    </citation>
    <scope>NUCLEOTIDE SEQUENCE [LARGE SCALE GENOMIC DNA]</scope>
    <source>
        <strain evidence="2">KOME-1</strain>
    </source>
</reference>
<gene>
    <name evidence="2" type="ORF">LARV_02882</name>
</gene>